<comment type="caution">
    <text evidence="8">The sequence shown here is derived from an EMBL/GenBank/DDBJ whole genome shotgun (WGS) entry which is preliminary data.</text>
</comment>
<dbReference type="FunFam" id="3.90.640.10:FF:000003">
    <property type="entry name" value="Molecular chaperone DnaK"/>
    <property type="match status" value="1"/>
</dbReference>
<comment type="similarity">
    <text evidence="1 7">Belongs to the heat shock protein 70 family.</text>
</comment>
<evidence type="ECO:0000256" key="5">
    <source>
        <dbReference type="ARBA" id="ARBA00023016"/>
    </source>
</evidence>
<dbReference type="InterPro" id="IPR043129">
    <property type="entry name" value="ATPase_NBD"/>
</dbReference>
<dbReference type="EMBL" id="JAEACQ010000012">
    <property type="protein sequence ID" value="MBL7625640.1"/>
    <property type="molecule type" value="Genomic_DNA"/>
</dbReference>
<evidence type="ECO:0000313" key="9">
    <source>
        <dbReference type="Proteomes" id="UP000604475"/>
    </source>
</evidence>
<organism evidence="8 9">
    <name type="scientific">Frankia nepalensis</name>
    <dbReference type="NCBI Taxonomy" id="1836974"/>
    <lineage>
        <taxon>Bacteria</taxon>
        <taxon>Bacillati</taxon>
        <taxon>Actinomycetota</taxon>
        <taxon>Actinomycetes</taxon>
        <taxon>Frankiales</taxon>
        <taxon>Frankiaceae</taxon>
        <taxon>Frankia</taxon>
    </lineage>
</organism>
<evidence type="ECO:0000256" key="4">
    <source>
        <dbReference type="ARBA" id="ARBA00022840"/>
    </source>
</evidence>
<dbReference type="SUPFAM" id="SSF100920">
    <property type="entry name" value="Heat shock protein 70kD (HSP70), peptide-binding domain"/>
    <property type="match status" value="2"/>
</dbReference>
<evidence type="ECO:0000256" key="3">
    <source>
        <dbReference type="ARBA" id="ARBA00022741"/>
    </source>
</evidence>
<gene>
    <name evidence="8" type="ORF">I7412_00275</name>
</gene>
<dbReference type="PRINTS" id="PR00301">
    <property type="entry name" value="HEATSHOCK70"/>
</dbReference>
<dbReference type="FunFam" id="3.30.420.40:FF:000071">
    <property type="entry name" value="Molecular chaperone DnaK"/>
    <property type="match status" value="1"/>
</dbReference>
<sequence>MSSDGQAEPTRKAAAEPAVGIDFGTTNAAVGIFERGRVRLVPNAEGTLTTPSVVAFTADGPPLVGAAALRQAVTNPEHTIRSVKLRLGTDWSHEHDGRRYSAEEVAALVLKRLHADVREHVGSDIGTAVLTVPAYFSHVQRRALEEAARMADIEVARIVSEPTATAIAHGLHRAQEERSLVFDLGGGTFDVSLVEIGAGVCEVKATAGDNHLGGDNWDQDVVDYFVALLRDEHGLDISRDPTALARLREAAETARIDLSAATAAHVYLPCLARVGDGFAHVDVMLTRDELETITQTTLERCRGPFERVLRDGALRASEIDHVILVGGAARMPAVGGLVQKLSGKPPFRTISEGVVTGAALQAAGLTGQVKNLRLRDVIPASVGVEQVGGLYLPVIQRNTTIPTRRSQLLTTAVDNQTSVSVLVVESEEDRAGRDDAIALAKLDITGLAPAPAFAHRIDVAFDVDPGGTLRVTATDLGTGRSESRVIDRATARAAAQARRPIAVDGGPAFDNLPIVTTTVAYPLGIEIAGGRFREVITAHKSVPVRETVLVTNELDSQDALTVHVVEDGGFFVPGGTFRGVGRFELTGLAATGARTARVEIVLAVDRRRQLTIHARDLGNGREHTERVDLATTFQEPISLGPAASATNLPVVF</sequence>
<dbReference type="Gene3D" id="3.90.640.10">
    <property type="entry name" value="Actin, Chain A, domain 4"/>
    <property type="match status" value="1"/>
</dbReference>
<dbReference type="RefSeq" id="WP_203007727.1">
    <property type="nucleotide sequence ID" value="NZ_JADWYU010000161.1"/>
</dbReference>
<dbReference type="PROSITE" id="PS00329">
    <property type="entry name" value="HSP70_2"/>
    <property type="match status" value="1"/>
</dbReference>
<evidence type="ECO:0000256" key="6">
    <source>
        <dbReference type="ARBA" id="ARBA00023186"/>
    </source>
</evidence>
<reference evidence="8" key="1">
    <citation type="submission" date="2020-12" db="EMBL/GenBank/DDBJ databases">
        <title>Genomic characterization of non-nitrogen-fixing Frankia strains.</title>
        <authorList>
            <person name="Carlos-Shanley C."/>
            <person name="Guerra T."/>
            <person name="Hahn D."/>
        </authorList>
    </citation>
    <scope>NUCLEOTIDE SEQUENCE</scope>
    <source>
        <strain evidence="8">CN6</strain>
    </source>
</reference>
<keyword evidence="3 7" id="KW-0547">Nucleotide-binding</keyword>
<proteinExistence type="inferred from homology"/>
<dbReference type="InterPro" id="IPR029047">
    <property type="entry name" value="HSP70_peptide-bd_sf"/>
</dbReference>
<accession>A0A937R849</accession>
<evidence type="ECO:0000256" key="1">
    <source>
        <dbReference type="ARBA" id="ARBA00007381"/>
    </source>
</evidence>
<keyword evidence="5" id="KW-0346">Stress response</keyword>
<name>A0A937R849_9ACTN</name>
<keyword evidence="4 7" id="KW-0067">ATP-binding</keyword>
<dbReference type="InterPro" id="IPR018181">
    <property type="entry name" value="Heat_shock_70_CS"/>
</dbReference>
<keyword evidence="9" id="KW-1185">Reference proteome</keyword>
<dbReference type="Pfam" id="PF00012">
    <property type="entry name" value="HSP70"/>
    <property type="match status" value="2"/>
</dbReference>
<dbReference type="GO" id="GO:0140662">
    <property type="term" value="F:ATP-dependent protein folding chaperone"/>
    <property type="evidence" value="ECO:0007669"/>
    <property type="project" value="InterPro"/>
</dbReference>
<dbReference type="PANTHER" id="PTHR19375">
    <property type="entry name" value="HEAT SHOCK PROTEIN 70KDA"/>
    <property type="match status" value="1"/>
</dbReference>
<keyword evidence="6" id="KW-0143">Chaperone</keyword>
<keyword evidence="2" id="KW-0597">Phosphoprotein</keyword>
<dbReference type="SUPFAM" id="SSF53067">
    <property type="entry name" value="Actin-like ATPase domain"/>
    <property type="match status" value="2"/>
</dbReference>
<evidence type="ECO:0000256" key="2">
    <source>
        <dbReference type="ARBA" id="ARBA00022553"/>
    </source>
</evidence>
<protein>
    <submittedName>
        <fullName evidence="8">Hsp70 family protein</fullName>
    </submittedName>
</protein>
<evidence type="ECO:0000313" key="8">
    <source>
        <dbReference type="EMBL" id="MBL7625640.1"/>
    </source>
</evidence>
<dbReference type="GO" id="GO:0005524">
    <property type="term" value="F:ATP binding"/>
    <property type="evidence" value="ECO:0007669"/>
    <property type="project" value="UniProtKB-KW"/>
</dbReference>
<evidence type="ECO:0000256" key="7">
    <source>
        <dbReference type="RuleBase" id="RU003322"/>
    </source>
</evidence>
<dbReference type="Gene3D" id="3.30.420.40">
    <property type="match status" value="2"/>
</dbReference>
<dbReference type="Gene3D" id="2.60.34.10">
    <property type="entry name" value="Substrate Binding Domain Of DNAk, Chain A, domain 1"/>
    <property type="match status" value="2"/>
</dbReference>
<dbReference type="InterPro" id="IPR013126">
    <property type="entry name" value="Hsp_70_fam"/>
</dbReference>
<dbReference type="Proteomes" id="UP000604475">
    <property type="component" value="Unassembled WGS sequence"/>
</dbReference>
<dbReference type="AlphaFoldDB" id="A0A937R849"/>